<sequence length="276" mass="29643">MTVGSSSGSPTHRSRKPPRADLCKHSTRGYLWMSSFLCSFPFSWSSVAISLTTFCSKFIALTLHTIPADTAFPSMRTLEAQALLPETYTSNSNKERKLRKPSASRELSVDGSETSRGSACCGFRADGVLLLLSSFSFDVVSTLVTSSSHETQYTPRGLDRILSQTKPASRDDGQLTHTFDEASKTGHTVYTIGRRKCGYQGLAGFRAVLPNVAAVEVLGNDGSGQIFEIAYGPDFIAIDSKRTGTFTTAPLSLGGGVSNTVDSAVNPMANIGRRPH</sequence>
<dbReference type="EMBL" id="WIUZ02000001">
    <property type="protein sequence ID" value="KAF9792027.1"/>
    <property type="molecule type" value="Genomic_DNA"/>
</dbReference>
<evidence type="ECO:0000313" key="2">
    <source>
        <dbReference type="EMBL" id="KAF9792027.1"/>
    </source>
</evidence>
<reference evidence="2" key="2">
    <citation type="submission" date="2020-11" db="EMBL/GenBank/DDBJ databases">
        <authorList>
            <consortium name="DOE Joint Genome Institute"/>
            <person name="Kuo A."/>
            <person name="Miyauchi S."/>
            <person name="Kiss E."/>
            <person name="Drula E."/>
            <person name="Kohler A."/>
            <person name="Sanchez-Garcia M."/>
            <person name="Andreopoulos B."/>
            <person name="Barry K.W."/>
            <person name="Bonito G."/>
            <person name="Buee M."/>
            <person name="Carver A."/>
            <person name="Chen C."/>
            <person name="Cichocki N."/>
            <person name="Clum A."/>
            <person name="Culley D."/>
            <person name="Crous P.W."/>
            <person name="Fauchery L."/>
            <person name="Girlanda M."/>
            <person name="Hayes R."/>
            <person name="Keri Z."/>
            <person name="Labutti K."/>
            <person name="Lipzen A."/>
            <person name="Lombard V."/>
            <person name="Magnuson J."/>
            <person name="Maillard F."/>
            <person name="Morin E."/>
            <person name="Murat C."/>
            <person name="Nolan M."/>
            <person name="Ohm R."/>
            <person name="Pangilinan J."/>
            <person name="Pereira M."/>
            <person name="Perotto S."/>
            <person name="Peter M."/>
            <person name="Riley R."/>
            <person name="Sitrit Y."/>
            <person name="Stielow B."/>
            <person name="Szollosi G."/>
            <person name="Zifcakova L."/>
            <person name="Stursova M."/>
            <person name="Spatafora J.W."/>
            <person name="Tedersoo L."/>
            <person name="Vaario L.-M."/>
            <person name="Yamada A."/>
            <person name="Yan M."/>
            <person name="Wang P."/>
            <person name="Xu J."/>
            <person name="Bruns T."/>
            <person name="Baldrian P."/>
            <person name="Vilgalys R."/>
            <person name="Henrissat B."/>
            <person name="Grigoriev I.V."/>
            <person name="Hibbett D."/>
            <person name="Nagy L.G."/>
            <person name="Martin F.M."/>
        </authorList>
    </citation>
    <scope>NUCLEOTIDE SEQUENCE</scope>
    <source>
        <strain evidence="2">UH-Tt-Lm1</strain>
    </source>
</reference>
<protein>
    <submittedName>
        <fullName evidence="2">Uncharacterized protein</fullName>
    </submittedName>
</protein>
<dbReference type="AlphaFoldDB" id="A0A9P6HQI5"/>
<comment type="caution">
    <text evidence="2">The sequence shown here is derived from an EMBL/GenBank/DDBJ whole genome shotgun (WGS) entry which is preliminary data.</text>
</comment>
<dbReference type="Proteomes" id="UP000736335">
    <property type="component" value="Unassembled WGS sequence"/>
</dbReference>
<accession>A0A9P6HQI5</accession>
<feature type="region of interest" description="Disordered" evidence="1">
    <location>
        <begin position="89"/>
        <end position="117"/>
    </location>
</feature>
<feature type="compositionally biased region" description="Polar residues" evidence="1">
    <location>
        <begin position="1"/>
        <end position="11"/>
    </location>
</feature>
<feature type="region of interest" description="Disordered" evidence="1">
    <location>
        <begin position="1"/>
        <end position="20"/>
    </location>
</feature>
<evidence type="ECO:0000256" key="1">
    <source>
        <dbReference type="SAM" id="MobiDB-lite"/>
    </source>
</evidence>
<gene>
    <name evidence="2" type="ORF">BJ322DRAFT_1102557</name>
</gene>
<keyword evidence="3" id="KW-1185">Reference proteome</keyword>
<organism evidence="2 3">
    <name type="scientific">Thelephora terrestris</name>
    <dbReference type="NCBI Taxonomy" id="56493"/>
    <lineage>
        <taxon>Eukaryota</taxon>
        <taxon>Fungi</taxon>
        <taxon>Dikarya</taxon>
        <taxon>Basidiomycota</taxon>
        <taxon>Agaricomycotina</taxon>
        <taxon>Agaricomycetes</taxon>
        <taxon>Thelephorales</taxon>
        <taxon>Thelephoraceae</taxon>
        <taxon>Thelephora</taxon>
    </lineage>
</organism>
<evidence type="ECO:0000313" key="3">
    <source>
        <dbReference type="Proteomes" id="UP000736335"/>
    </source>
</evidence>
<proteinExistence type="predicted"/>
<name>A0A9P6HQI5_9AGAM</name>
<reference evidence="2" key="1">
    <citation type="journal article" date="2020" name="Nat. Commun.">
        <title>Large-scale genome sequencing of mycorrhizal fungi provides insights into the early evolution of symbiotic traits.</title>
        <authorList>
            <person name="Miyauchi S."/>
            <person name="Kiss E."/>
            <person name="Kuo A."/>
            <person name="Drula E."/>
            <person name="Kohler A."/>
            <person name="Sanchez-Garcia M."/>
            <person name="Morin E."/>
            <person name="Andreopoulos B."/>
            <person name="Barry K.W."/>
            <person name="Bonito G."/>
            <person name="Buee M."/>
            <person name="Carver A."/>
            <person name="Chen C."/>
            <person name="Cichocki N."/>
            <person name="Clum A."/>
            <person name="Culley D."/>
            <person name="Crous P.W."/>
            <person name="Fauchery L."/>
            <person name="Girlanda M."/>
            <person name="Hayes R.D."/>
            <person name="Keri Z."/>
            <person name="LaButti K."/>
            <person name="Lipzen A."/>
            <person name="Lombard V."/>
            <person name="Magnuson J."/>
            <person name="Maillard F."/>
            <person name="Murat C."/>
            <person name="Nolan M."/>
            <person name="Ohm R.A."/>
            <person name="Pangilinan J."/>
            <person name="Pereira M.F."/>
            <person name="Perotto S."/>
            <person name="Peter M."/>
            <person name="Pfister S."/>
            <person name="Riley R."/>
            <person name="Sitrit Y."/>
            <person name="Stielow J.B."/>
            <person name="Szollosi G."/>
            <person name="Zifcakova L."/>
            <person name="Stursova M."/>
            <person name="Spatafora J.W."/>
            <person name="Tedersoo L."/>
            <person name="Vaario L.M."/>
            <person name="Yamada A."/>
            <person name="Yan M."/>
            <person name="Wang P."/>
            <person name="Xu J."/>
            <person name="Bruns T."/>
            <person name="Baldrian P."/>
            <person name="Vilgalys R."/>
            <person name="Dunand C."/>
            <person name="Henrissat B."/>
            <person name="Grigoriev I.V."/>
            <person name="Hibbett D."/>
            <person name="Nagy L.G."/>
            <person name="Martin F.M."/>
        </authorList>
    </citation>
    <scope>NUCLEOTIDE SEQUENCE</scope>
    <source>
        <strain evidence="2">UH-Tt-Lm1</strain>
    </source>
</reference>